<dbReference type="RefSeq" id="WP_009149515.1">
    <property type="nucleotide sequence ID" value="NZ_CP121471.1"/>
</dbReference>
<gene>
    <name evidence="1" type="ORF">Thi970DRAFT_02861</name>
</gene>
<organism evidence="1 2">
    <name type="scientific">Thiorhodovibrio frisius</name>
    <dbReference type="NCBI Taxonomy" id="631362"/>
    <lineage>
        <taxon>Bacteria</taxon>
        <taxon>Pseudomonadati</taxon>
        <taxon>Pseudomonadota</taxon>
        <taxon>Gammaproteobacteria</taxon>
        <taxon>Chromatiales</taxon>
        <taxon>Chromatiaceae</taxon>
        <taxon>Thiorhodovibrio</taxon>
    </lineage>
</organism>
<dbReference type="OrthoDB" id="3995698at2"/>
<proteinExistence type="predicted"/>
<dbReference type="eggNOG" id="COG0297">
    <property type="taxonomic scope" value="Bacteria"/>
</dbReference>
<dbReference type="AlphaFoldDB" id="H8Z1W1"/>
<dbReference type="EMBL" id="JH603169">
    <property type="protein sequence ID" value="EIC22589.1"/>
    <property type="molecule type" value="Genomic_DNA"/>
</dbReference>
<evidence type="ECO:0000313" key="1">
    <source>
        <dbReference type="EMBL" id="EIC22589.1"/>
    </source>
</evidence>
<evidence type="ECO:0000313" key="2">
    <source>
        <dbReference type="Proteomes" id="UP000002964"/>
    </source>
</evidence>
<dbReference type="Proteomes" id="UP000002964">
    <property type="component" value="Unassembled WGS sequence"/>
</dbReference>
<evidence type="ECO:0008006" key="3">
    <source>
        <dbReference type="Google" id="ProtNLM"/>
    </source>
</evidence>
<accession>H8Z1W1</accession>
<dbReference type="HOGENOM" id="CLU_1000675_0_0_6"/>
<dbReference type="STRING" id="631362.Thi970DRAFT_02861"/>
<reference evidence="2" key="1">
    <citation type="submission" date="2011-06" db="EMBL/GenBank/DDBJ databases">
        <authorList>
            <consortium name="US DOE Joint Genome Institute (JGI-PGF)"/>
            <person name="Lucas S."/>
            <person name="Han J."/>
            <person name="Lapidus A."/>
            <person name="Cheng J.-F."/>
            <person name="Goodwin L."/>
            <person name="Pitluck S."/>
            <person name="Peters L."/>
            <person name="Land M.L."/>
            <person name="Hauser L."/>
            <person name="Vogl K."/>
            <person name="Liu Z."/>
            <person name="Overmann J."/>
            <person name="Frigaard N.-U."/>
            <person name="Bryant D.A."/>
            <person name="Woyke T.J."/>
        </authorList>
    </citation>
    <scope>NUCLEOTIDE SEQUENCE [LARGE SCALE GENOMIC DNA]</scope>
    <source>
        <strain evidence="2">970</strain>
    </source>
</reference>
<dbReference type="SUPFAM" id="SSF53335">
    <property type="entry name" value="S-adenosyl-L-methionine-dependent methyltransferases"/>
    <property type="match status" value="1"/>
</dbReference>
<name>H8Z1W1_9GAMM</name>
<dbReference type="Pfam" id="PF13578">
    <property type="entry name" value="Methyltransf_24"/>
    <property type="match status" value="1"/>
</dbReference>
<keyword evidence="2" id="KW-1185">Reference proteome</keyword>
<protein>
    <recommendedName>
        <fullName evidence="3">O-methyltransferase</fullName>
    </recommendedName>
</protein>
<dbReference type="Gene3D" id="3.40.50.150">
    <property type="entry name" value="Vaccinia Virus protein VP39"/>
    <property type="match status" value="1"/>
</dbReference>
<reference evidence="1 2" key="2">
    <citation type="submission" date="2011-11" db="EMBL/GenBank/DDBJ databases">
        <authorList>
            <consortium name="US DOE Joint Genome Institute"/>
            <person name="Lucas S."/>
            <person name="Han J."/>
            <person name="Lapidus A."/>
            <person name="Cheng J.-F."/>
            <person name="Goodwin L."/>
            <person name="Pitluck S."/>
            <person name="Peters L."/>
            <person name="Ovchinnikova G."/>
            <person name="Zhang X."/>
            <person name="Detter J.C."/>
            <person name="Han C."/>
            <person name="Tapia R."/>
            <person name="Land M."/>
            <person name="Hauser L."/>
            <person name="Kyrpides N."/>
            <person name="Ivanova N."/>
            <person name="Pagani I."/>
            <person name="Vogl K."/>
            <person name="Liu Z."/>
            <person name="Overmann J."/>
            <person name="Frigaard N.-U."/>
            <person name="Bryant D."/>
            <person name="Woyke T."/>
        </authorList>
    </citation>
    <scope>NUCLEOTIDE SEQUENCE [LARGE SCALE GENOMIC DNA]</scope>
    <source>
        <strain evidence="1 2">970</strain>
    </source>
</reference>
<dbReference type="InterPro" id="IPR029063">
    <property type="entry name" value="SAM-dependent_MTases_sf"/>
</dbReference>
<sequence>MNIIKKLSAKSWRSEFFNYNHTLVKNPTMLTVEECRMLAYLTANIYNGGEIVELGSFLGGSTAHLASGLSLKKIPSSSPLIKSYDFFEMQEKDKTKYTEKYDLISFDGTNTLEIVKEMLGSHASYVEFFKGDILDSAYEKKQISILFNDAAKSYELNEHIINTFFPKLEPGSVLIQQDYLHYTNPWVIASMELMEEYFHLVSWTEYNSVLFVCKKNIPTNPIKNFETIRTSMEFLLAQAIQKFTDVRQREAIAKSILGFRQNTNVEKSWAFNCAFDAKAVKELIA</sequence>